<name>A0A6I6G6P3_9BACT</name>
<evidence type="ECO:0000256" key="1">
    <source>
        <dbReference type="ARBA" id="ARBA00023284"/>
    </source>
</evidence>
<gene>
    <name evidence="4" type="ORF">GLV81_06420</name>
</gene>
<dbReference type="RefSeq" id="WP_157477853.1">
    <property type="nucleotide sequence ID" value="NZ_CP046566.1"/>
</dbReference>
<reference evidence="4 5" key="1">
    <citation type="submission" date="2019-11" db="EMBL/GenBank/DDBJ databases">
        <authorList>
            <person name="Im W.T."/>
        </authorList>
    </citation>
    <scope>NUCLEOTIDE SEQUENCE [LARGE SCALE GENOMIC DNA]</scope>
    <source>
        <strain evidence="4 5">SB-02</strain>
    </source>
</reference>
<accession>A0A6I6G6P3</accession>
<sequence>MRKVSIWWLCSIISLLPVLSAFAPAGKKGVQWQPIAQLAAQLPPDGKPVLVDVYTDWCTYCKLMDATTWQHDSVVQYIQANYVPVKLNAERKDSVRWDGEVFRYQSKFKVHQLAVKLLRGNMVYPSTVIIPAKGEWQVIPGAIKPKDLELVLKYYGSRANEQMDFVSYQRQFSGKWK</sequence>
<dbReference type="InterPro" id="IPR017937">
    <property type="entry name" value="Thioredoxin_CS"/>
</dbReference>
<organism evidence="4 5">
    <name type="scientific">Phnomibacter ginsenosidimutans</name>
    <dbReference type="NCBI Taxonomy" id="2676868"/>
    <lineage>
        <taxon>Bacteria</taxon>
        <taxon>Pseudomonadati</taxon>
        <taxon>Bacteroidota</taxon>
        <taxon>Chitinophagia</taxon>
        <taxon>Chitinophagales</taxon>
        <taxon>Chitinophagaceae</taxon>
        <taxon>Phnomibacter</taxon>
    </lineage>
</organism>
<feature type="domain" description="Thioredoxin" evidence="3">
    <location>
        <begin position="10"/>
        <end position="157"/>
    </location>
</feature>
<dbReference type="PROSITE" id="PS00194">
    <property type="entry name" value="THIOREDOXIN_1"/>
    <property type="match status" value="1"/>
</dbReference>
<dbReference type="EMBL" id="CP046566">
    <property type="protein sequence ID" value="QGW27774.1"/>
    <property type="molecule type" value="Genomic_DNA"/>
</dbReference>
<dbReference type="AlphaFoldDB" id="A0A6I6G6P3"/>
<keyword evidence="5" id="KW-1185">Reference proteome</keyword>
<dbReference type="InterPro" id="IPR036249">
    <property type="entry name" value="Thioredoxin-like_sf"/>
</dbReference>
<evidence type="ECO:0000256" key="2">
    <source>
        <dbReference type="SAM" id="SignalP"/>
    </source>
</evidence>
<keyword evidence="1" id="KW-0676">Redox-active center</keyword>
<proteinExistence type="predicted"/>
<feature type="signal peptide" evidence="2">
    <location>
        <begin position="1"/>
        <end position="23"/>
    </location>
</feature>
<dbReference type="InterPro" id="IPR013766">
    <property type="entry name" value="Thioredoxin_domain"/>
</dbReference>
<dbReference type="Pfam" id="PF13899">
    <property type="entry name" value="Thioredoxin_7"/>
    <property type="match status" value="1"/>
</dbReference>
<dbReference type="PROSITE" id="PS51352">
    <property type="entry name" value="THIOREDOXIN_2"/>
    <property type="match status" value="1"/>
</dbReference>
<evidence type="ECO:0000313" key="4">
    <source>
        <dbReference type="EMBL" id="QGW27774.1"/>
    </source>
</evidence>
<evidence type="ECO:0000313" key="5">
    <source>
        <dbReference type="Proteomes" id="UP000426027"/>
    </source>
</evidence>
<dbReference type="Proteomes" id="UP000426027">
    <property type="component" value="Chromosome"/>
</dbReference>
<evidence type="ECO:0000259" key="3">
    <source>
        <dbReference type="PROSITE" id="PS51352"/>
    </source>
</evidence>
<feature type="chain" id="PRO_5026332871" evidence="2">
    <location>
        <begin position="24"/>
        <end position="177"/>
    </location>
</feature>
<keyword evidence="2" id="KW-0732">Signal</keyword>
<protein>
    <submittedName>
        <fullName evidence="4">Thioredoxin fold domain-containing protein</fullName>
    </submittedName>
</protein>
<dbReference type="Gene3D" id="3.40.30.10">
    <property type="entry name" value="Glutaredoxin"/>
    <property type="match status" value="1"/>
</dbReference>
<dbReference type="SUPFAM" id="SSF52833">
    <property type="entry name" value="Thioredoxin-like"/>
    <property type="match status" value="1"/>
</dbReference>
<dbReference type="KEGG" id="fls:GLV81_06420"/>